<reference evidence="4 5" key="1">
    <citation type="submission" date="2020-08" db="EMBL/GenBank/DDBJ databases">
        <title>Genome public.</title>
        <authorList>
            <person name="Liu C."/>
            <person name="Sun Q."/>
        </authorList>
    </citation>
    <scope>NUCLEOTIDE SEQUENCE [LARGE SCALE GENOMIC DNA]</scope>
    <source>
        <strain evidence="4 5">NSJ-7</strain>
    </source>
</reference>
<accession>A0ABR7FPP8</accession>
<comment type="caution">
    <text evidence="4">The sequence shown here is derived from an EMBL/GenBank/DDBJ whole genome shotgun (WGS) entry which is preliminary data.</text>
</comment>
<dbReference type="Pfam" id="PF01832">
    <property type="entry name" value="Glucosaminidase"/>
    <property type="match status" value="1"/>
</dbReference>
<keyword evidence="1" id="KW-0175">Coiled coil</keyword>
<dbReference type="Proteomes" id="UP000635828">
    <property type="component" value="Unassembled WGS sequence"/>
</dbReference>
<feature type="chain" id="PRO_5047327058" evidence="2">
    <location>
        <begin position="29"/>
        <end position="388"/>
    </location>
</feature>
<keyword evidence="2" id="KW-0732">Signal</keyword>
<evidence type="ECO:0000256" key="1">
    <source>
        <dbReference type="SAM" id="Coils"/>
    </source>
</evidence>
<feature type="signal peptide" evidence="2">
    <location>
        <begin position="1"/>
        <end position="28"/>
    </location>
</feature>
<gene>
    <name evidence="4" type="ORF">H8S22_05965</name>
</gene>
<dbReference type="RefSeq" id="WP_024727338.1">
    <property type="nucleotide sequence ID" value="NZ_JACOOS010000005.1"/>
</dbReference>
<evidence type="ECO:0000313" key="4">
    <source>
        <dbReference type="EMBL" id="MBC5677165.1"/>
    </source>
</evidence>
<evidence type="ECO:0000256" key="2">
    <source>
        <dbReference type="SAM" id="SignalP"/>
    </source>
</evidence>
<organism evidence="4 5">
    <name type="scientific">Anaerostipes hominis</name>
    <name type="common">ex Liu et al. 2021</name>
    <dbReference type="NCBI Taxonomy" id="2763018"/>
    <lineage>
        <taxon>Bacteria</taxon>
        <taxon>Bacillati</taxon>
        <taxon>Bacillota</taxon>
        <taxon>Clostridia</taxon>
        <taxon>Lachnospirales</taxon>
        <taxon>Lachnospiraceae</taxon>
        <taxon>Anaerostipes</taxon>
    </lineage>
</organism>
<protein>
    <submittedName>
        <fullName evidence="4">Glucosaminidase domain-containing protein</fullName>
    </submittedName>
</protein>
<dbReference type="EMBL" id="JACOOS010000005">
    <property type="protein sequence ID" value="MBC5677165.1"/>
    <property type="molecule type" value="Genomic_DNA"/>
</dbReference>
<keyword evidence="5" id="KW-1185">Reference proteome</keyword>
<feature type="domain" description="Mannosyl-glycoprotein endo-beta-N-acetylglucosamidase-like" evidence="3">
    <location>
        <begin position="267"/>
        <end position="323"/>
    </location>
</feature>
<sequence length="388" mass="43459">MKKGKNISKMIAAILIGSLLMPSTITYASGDSDDLFSSEENTAEARCKVIHINKDAIANGTNKKNEQKAEETGLAKRIKAPSKEKVVINENVMKRKADIQKEIAEIRKARRRYKESKKLKETVEAFYQKIGTTEEEVAAALSAKKKTGKELDATVEDKNKKELLLALSKEIEDSYVAEVANTYTFDLELHAKKIVENVELLDLKSYLDKYRKASKNDTRSIVKLQKEANSLHELRKFDPKNLLIKSHVTKDEMQKILSGTELSDCAAYFVECEETYGVNAIFIAGIAIHESGWGTSRRAREDNNLTGYGVTSDEAKGINENTRRSGLLRTAKCLKESYLTKGSKFYHGTSVSAINVKYCVGDTWASSVTKAGYELIERIGDLRGYRKE</sequence>
<dbReference type="Gene3D" id="1.10.530.10">
    <property type="match status" value="1"/>
</dbReference>
<feature type="coiled-coil region" evidence="1">
    <location>
        <begin position="89"/>
        <end position="119"/>
    </location>
</feature>
<name>A0ABR7FPP8_9FIRM</name>
<dbReference type="InterPro" id="IPR002901">
    <property type="entry name" value="MGlyc_endo_b_GlcNAc-like_dom"/>
</dbReference>
<evidence type="ECO:0000259" key="3">
    <source>
        <dbReference type="Pfam" id="PF01832"/>
    </source>
</evidence>
<proteinExistence type="predicted"/>
<evidence type="ECO:0000313" key="5">
    <source>
        <dbReference type="Proteomes" id="UP000635828"/>
    </source>
</evidence>